<dbReference type="RefSeq" id="XP_069231079.1">
    <property type="nucleotide sequence ID" value="XM_069371909.1"/>
</dbReference>
<feature type="compositionally biased region" description="Low complexity" evidence="2">
    <location>
        <begin position="624"/>
        <end position="654"/>
    </location>
</feature>
<reference evidence="4 5" key="1">
    <citation type="journal article" date="2020" name="Microbiol. Resour. Announc.">
        <title>Draft Genome Sequence of a Cladosporium Species Isolated from the Mesophotic Ascidian Didemnum maculosum.</title>
        <authorList>
            <person name="Gioti A."/>
            <person name="Siaperas R."/>
            <person name="Nikolaivits E."/>
            <person name="Le Goff G."/>
            <person name="Ouazzani J."/>
            <person name="Kotoulas G."/>
            <person name="Topakas E."/>
        </authorList>
    </citation>
    <scope>NUCLEOTIDE SEQUENCE [LARGE SCALE GENOMIC DNA]</scope>
    <source>
        <strain evidence="4 5">TM138-S3</strain>
    </source>
</reference>
<accession>A0AB34KXS4</accession>
<comment type="similarity">
    <text evidence="1">Belongs to the TRAFAC class TrmE-Era-EngA-EngB-Septin-like GTPase superfamily. Septin GTPase family.</text>
</comment>
<feature type="domain" description="Septin-type G" evidence="3">
    <location>
        <begin position="271"/>
        <end position="577"/>
    </location>
</feature>
<dbReference type="GO" id="GO:0005525">
    <property type="term" value="F:GTP binding"/>
    <property type="evidence" value="ECO:0007669"/>
    <property type="project" value="UniProtKB-KW"/>
</dbReference>
<feature type="compositionally biased region" description="Polar residues" evidence="2">
    <location>
        <begin position="590"/>
        <end position="613"/>
    </location>
</feature>
<dbReference type="SUPFAM" id="SSF52540">
    <property type="entry name" value="P-loop containing nucleoside triphosphate hydrolases"/>
    <property type="match status" value="1"/>
</dbReference>
<dbReference type="Proteomes" id="UP000803884">
    <property type="component" value="Unassembled WGS sequence"/>
</dbReference>
<organism evidence="4 5">
    <name type="scientific">Cladosporium halotolerans</name>
    <dbReference type="NCBI Taxonomy" id="1052096"/>
    <lineage>
        <taxon>Eukaryota</taxon>
        <taxon>Fungi</taxon>
        <taxon>Dikarya</taxon>
        <taxon>Ascomycota</taxon>
        <taxon>Pezizomycotina</taxon>
        <taxon>Dothideomycetes</taxon>
        <taxon>Dothideomycetidae</taxon>
        <taxon>Cladosporiales</taxon>
        <taxon>Cladosporiaceae</taxon>
        <taxon>Cladosporium</taxon>
    </lineage>
</organism>
<dbReference type="Gene3D" id="3.40.50.300">
    <property type="entry name" value="P-loop containing nucleotide triphosphate hydrolases"/>
    <property type="match status" value="1"/>
</dbReference>
<feature type="compositionally biased region" description="Low complexity" evidence="2">
    <location>
        <begin position="152"/>
        <end position="166"/>
    </location>
</feature>
<keyword evidence="1" id="KW-0342">GTP-binding</keyword>
<evidence type="ECO:0000259" key="3">
    <source>
        <dbReference type="PROSITE" id="PS51719"/>
    </source>
</evidence>
<dbReference type="PANTHER" id="PTHR18884">
    <property type="entry name" value="SEPTIN"/>
    <property type="match status" value="1"/>
</dbReference>
<feature type="compositionally biased region" description="Low complexity" evidence="2">
    <location>
        <begin position="107"/>
        <end position="119"/>
    </location>
</feature>
<gene>
    <name evidence="4" type="ORF">WHR41_03303</name>
</gene>
<dbReference type="EMBL" id="JAAQHG020000008">
    <property type="protein sequence ID" value="KAL1587974.1"/>
    <property type="molecule type" value="Genomic_DNA"/>
</dbReference>
<dbReference type="GeneID" id="96004747"/>
<dbReference type="PROSITE" id="PS51719">
    <property type="entry name" value="G_SEPTIN"/>
    <property type="match status" value="1"/>
</dbReference>
<feature type="region of interest" description="Disordered" evidence="2">
    <location>
        <begin position="590"/>
        <end position="668"/>
    </location>
</feature>
<protein>
    <recommendedName>
        <fullName evidence="3">Septin-type G domain-containing protein</fullName>
    </recommendedName>
</protein>
<dbReference type="AlphaFoldDB" id="A0AB34KXS4"/>
<evidence type="ECO:0000313" key="5">
    <source>
        <dbReference type="Proteomes" id="UP000803884"/>
    </source>
</evidence>
<keyword evidence="5" id="KW-1185">Reference proteome</keyword>
<feature type="compositionally biased region" description="Low complexity" evidence="2">
    <location>
        <begin position="64"/>
        <end position="74"/>
    </location>
</feature>
<keyword evidence="1" id="KW-0547">Nucleotide-binding</keyword>
<feature type="region of interest" description="Disordered" evidence="2">
    <location>
        <begin position="1"/>
        <end position="240"/>
    </location>
</feature>
<evidence type="ECO:0000313" key="4">
    <source>
        <dbReference type="EMBL" id="KAL1587974.1"/>
    </source>
</evidence>
<feature type="compositionally biased region" description="Polar residues" evidence="2">
    <location>
        <begin position="135"/>
        <end position="151"/>
    </location>
</feature>
<name>A0AB34KXS4_9PEZI</name>
<feature type="compositionally biased region" description="Polar residues" evidence="2">
    <location>
        <begin position="655"/>
        <end position="668"/>
    </location>
</feature>
<dbReference type="InterPro" id="IPR030379">
    <property type="entry name" value="G_SEPTIN_dom"/>
</dbReference>
<evidence type="ECO:0000256" key="2">
    <source>
        <dbReference type="SAM" id="MobiDB-lite"/>
    </source>
</evidence>
<dbReference type="Pfam" id="PF00735">
    <property type="entry name" value="Septin"/>
    <property type="match status" value="1"/>
</dbReference>
<comment type="caution">
    <text evidence="4">The sequence shown here is derived from an EMBL/GenBank/DDBJ whole genome shotgun (WGS) entry which is preliminary data.</text>
</comment>
<feature type="compositionally biased region" description="Basic and acidic residues" evidence="2">
    <location>
        <begin position="38"/>
        <end position="47"/>
    </location>
</feature>
<evidence type="ECO:0000256" key="1">
    <source>
        <dbReference type="RuleBase" id="RU004560"/>
    </source>
</evidence>
<proteinExistence type="inferred from homology"/>
<dbReference type="InterPro" id="IPR027417">
    <property type="entry name" value="P-loop_NTPase"/>
</dbReference>
<sequence length="833" mass="91047">MSTYTPHDGRTLKSKRPAVNPPPTSNPGHSGPTTFFLRSERDLEKSAQSRGRKMPQETQQTGEAARPPSASSSSMHDSTFGVQSLEDAISESLCSESTWPRGDSAEQSTTHSPQHTSPTAGRKRKVSYPPHPRLVNTTRRQVSSELPSTAGSSAASPVSLRSSNSPFRSHLRRTSNSSLNLNRPLTPLGLSPNPESGLPGTPRSESVQSFRLSDEEASVASETNSQAIQSSSGDDDDQVSELDLGQAREPQLVMPSIAMPARRPFTTRGRSMGRLKVMVVGRSGTGKTSLIKSILRSCEDIVHVDSTPQNTPDQSIATARNTTYEATRDLIEIHASSRPYPLWWSDMESSRGLWRRKSFGEGILERNLCFVDTPGINNEGSIDRILQEIESLQMMNSRIENMSDNQLLNLFSGEGGTYVDVVLYLFDPSCEPMSKSEQAFVKELARRANLVPLIARADEHEAQDLEKHRKAVQSTLNEINAEWYSMVDLSVGAEGLPVLEKTTDNSHLEPFTVSSALTDDSENMDASLLMASDYLQPLAPSDLGHFLDRFLSPSNISRMRHSSARKFLFWRRTHLGNHISLPKQTLLQSPTFHPTLSQNSSPHLTTDTGSLLSDPSKVLVPYHSNARAPRSPSPSSSSAFSSTNNPPNLTPSTNALANHSRNPSEPTSFRQLRLAKWAQDLQRSLANDRKRYHHPAAAPEWPLEPHAFEAEAEAEAENEKALVAHHQRERPGRGKLGGEIAVIDPLGVLSLAQGVRRQGWAALRVLGGVGLGGAVVWWVLGRWWWGEVVGEGWWFGSWGGGGSGSAGVVGTPVAVPAPVGERGGWDGVGWGRW</sequence>
<feature type="compositionally biased region" description="Polar residues" evidence="2">
    <location>
        <begin position="174"/>
        <end position="183"/>
    </location>
</feature>